<comment type="caution">
    <text evidence="7">The sequence shown here is derived from an EMBL/GenBank/DDBJ whole genome shotgun (WGS) entry which is preliminary data.</text>
</comment>
<protein>
    <recommendedName>
        <fullName evidence="2">Structural maintenance of chromosomes protein 5</fullName>
    </recommendedName>
</protein>
<comment type="similarity">
    <text evidence="1">Belongs to the SMC family. SMC5 subfamily.</text>
</comment>
<dbReference type="Proteomes" id="UP000184267">
    <property type="component" value="Unassembled WGS sequence"/>
</dbReference>
<evidence type="ECO:0000259" key="6">
    <source>
        <dbReference type="Pfam" id="PF13476"/>
    </source>
</evidence>
<dbReference type="STRING" id="154538.A0A1M2W6Q3"/>
<dbReference type="OMA" id="RFWTSQP"/>
<keyword evidence="3 4" id="KW-0175">Coiled coil</keyword>
<dbReference type="OrthoDB" id="10254973at2759"/>
<evidence type="ECO:0000256" key="2">
    <source>
        <dbReference type="ARBA" id="ARBA00018687"/>
    </source>
</evidence>
<proteinExistence type="inferred from homology"/>
<feature type="coiled-coil region" evidence="4">
    <location>
        <begin position="381"/>
        <end position="436"/>
    </location>
</feature>
<feature type="coiled-coil region" evidence="4">
    <location>
        <begin position="735"/>
        <end position="807"/>
    </location>
</feature>
<gene>
    <name evidence="7" type="ORF">TRAPUB_7374</name>
</gene>
<dbReference type="Pfam" id="PF13476">
    <property type="entry name" value="AAA_23"/>
    <property type="match status" value="1"/>
</dbReference>
<evidence type="ECO:0000256" key="5">
    <source>
        <dbReference type="SAM" id="MobiDB-lite"/>
    </source>
</evidence>
<feature type="coiled-coil region" evidence="4">
    <location>
        <begin position="293"/>
        <end position="334"/>
    </location>
</feature>
<evidence type="ECO:0000313" key="8">
    <source>
        <dbReference type="Proteomes" id="UP000184267"/>
    </source>
</evidence>
<organism evidence="7 8">
    <name type="scientific">Trametes pubescens</name>
    <name type="common">White-rot fungus</name>
    <dbReference type="NCBI Taxonomy" id="154538"/>
    <lineage>
        <taxon>Eukaryota</taxon>
        <taxon>Fungi</taxon>
        <taxon>Dikarya</taxon>
        <taxon>Basidiomycota</taxon>
        <taxon>Agaricomycotina</taxon>
        <taxon>Agaricomycetes</taxon>
        <taxon>Polyporales</taxon>
        <taxon>Polyporaceae</taxon>
        <taxon>Trametes</taxon>
    </lineage>
</organism>
<evidence type="ECO:0000256" key="4">
    <source>
        <dbReference type="SAM" id="Coils"/>
    </source>
</evidence>
<dbReference type="InterPro" id="IPR027417">
    <property type="entry name" value="P-loop_NTPase"/>
</dbReference>
<feature type="region of interest" description="Disordered" evidence="5">
    <location>
        <begin position="481"/>
        <end position="504"/>
    </location>
</feature>
<feature type="domain" description="Rad50/SbcC-type AAA" evidence="6">
    <location>
        <begin position="124"/>
        <end position="335"/>
    </location>
</feature>
<dbReference type="GO" id="GO:0030915">
    <property type="term" value="C:Smc5-Smc6 complex"/>
    <property type="evidence" value="ECO:0007669"/>
    <property type="project" value="TreeGrafter"/>
</dbReference>
<feature type="compositionally biased region" description="Basic and acidic residues" evidence="5">
    <location>
        <begin position="487"/>
        <end position="504"/>
    </location>
</feature>
<dbReference type="EMBL" id="MNAD01000155">
    <property type="protein sequence ID" value="OJT15503.1"/>
    <property type="molecule type" value="Genomic_DNA"/>
</dbReference>
<feature type="compositionally biased region" description="Basic and acidic residues" evidence="5">
    <location>
        <begin position="1"/>
        <end position="15"/>
    </location>
</feature>
<dbReference type="GO" id="GO:0003697">
    <property type="term" value="F:single-stranded DNA binding"/>
    <property type="evidence" value="ECO:0007669"/>
    <property type="project" value="TreeGrafter"/>
</dbReference>
<feature type="compositionally biased region" description="Basic and acidic residues" evidence="5">
    <location>
        <begin position="29"/>
        <end position="46"/>
    </location>
</feature>
<evidence type="ECO:0000313" key="7">
    <source>
        <dbReference type="EMBL" id="OJT15503.1"/>
    </source>
</evidence>
<evidence type="ECO:0000256" key="1">
    <source>
        <dbReference type="ARBA" id="ARBA00010171"/>
    </source>
</evidence>
<keyword evidence="8" id="KW-1185">Reference proteome</keyword>
<reference evidence="7 8" key="1">
    <citation type="submission" date="2016-10" db="EMBL/GenBank/DDBJ databases">
        <title>Genome sequence of the basidiomycete white-rot fungus Trametes pubescens.</title>
        <authorList>
            <person name="Makela M.R."/>
            <person name="Granchi Z."/>
            <person name="Peng M."/>
            <person name="De Vries R.P."/>
            <person name="Grigoriev I."/>
            <person name="Riley R."/>
            <person name="Hilden K."/>
        </authorList>
    </citation>
    <scope>NUCLEOTIDE SEQUENCE [LARGE SCALE GENOMIC DNA]</scope>
    <source>
        <strain evidence="7 8">FBCC735</strain>
    </source>
</reference>
<dbReference type="AlphaFoldDB" id="A0A1M2W6Q3"/>
<dbReference type="Gene3D" id="3.40.50.300">
    <property type="entry name" value="P-loop containing nucleotide triphosphate hydrolases"/>
    <property type="match status" value="2"/>
</dbReference>
<name>A0A1M2W6Q3_TRAPU</name>
<sequence length="1179" mass="135128">MARRGPSHDSQDSLKENNGVVDAVTAHTKTNERVARGKRAAMRDHIDADDDAERDAEAEEDAQGEDDDEDEEDQDQGEDPSRRKRARVNTEGDSLATGSVPKVEKRRQTLPRDTDGFIPGSIVRIQLQNFLTYDWVEFRPGPHLNMIFGPNGTGKSSIACAICLGLNFSPALLARAPDLSSYVKNEKTEGYIEIELKGMKGKGNLVIRRNLQRGSKSAPFTLNGKSASGKEVSARMAELNVQVGNLCTFLPQDRVAEFARMTPQELLKQTQLAAGNEHLTAWHQTLISSGKELRREQELVDADKDQLKTMEDRNANLERDVRRYEERRALEQQIELLEFIVPIKEYYEAREKYRIMKPQQREALRNLRKLEARNKPYLDMLKALEVELKDREKQREALKQATKKKFKQMSGKWEENERLEHEAENIKNHLDGLKQREKNRVANIKKQEKLIADCEATLANPPQIEDLDDLNKQLRELLQNNHSTRQRQSELQEKQRENVNKSSRCRHEIEQISRSLHQLDSQSHQKLQALKNQDRDGGDVVEWLRNNKDKFRMEIFEPAVLCMTVPNRAYADAVEACFGGSQLKTFVAQCDEDYRLLNRLCVDTPEAIGRKARINTWYKAKDESRLTPPPASREELQTLGFDGYALDFVDCPEGLKWFLQSDVRLHRAAIALKSNVNISHASDMAARSGGASYIVQRVLYNVSRSKYGKRLPQTVTRAVNQARHFTAATVDPQIRRNLQRQLAEAQEHLKLVEEEERELSNADKEIQAAHKAYKEAHDSLNTRKNKVQDMQRTLQRVQVTLDGHRKKLDTLLTAKPPDVERNNCKQQLLTLASRRVAIVRDYVALMRAAIKEQEQATRAGLEYLQVAANKAALELLCKEQKDQLAEADNHARHIHAQFKAAKDESKRKLEASRAKFAEMDADVQERFQAMESAGEIEAKSAEEWEADLQQRREELDMNMNTNGNVVELYNKRKAEIETLTETIEEREKRILRIEQSIGTARENWQPALEKLVDSIGEKFSRAFDRIGCAGEIRIREDEDYDKWAIDIMVKFRDHEKLQLLTGERQSGGERSLTTILYLMSLTEEARAPFSLVDEINQGMDQRAERAVHNSLVEVTCRPESGQYFLITPKLLPDLNYHERMKILCVNNGEWLPEEKGLGNMMGLIDHYVRARQGRANASA</sequence>
<feature type="region of interest" description="Disordered" evidence="5">
    <location>
        <begin position="1"/>
        <end position="107"/>
    </location>
</feature>
<dbReference type="GO" id="GO:0000724">
    <property type="term" value="P:double-strand break repair via homologous recombination"/>
    <property type="evidence" value="ECO:0007669"/>
    <property type="project" value="TreeGrafter"/>
</dbReference>
<dbReference type="SUPFAM" id="SSF52540">
    <property type="entry name" value="P-loop containing nucleoside triphosphate hydrolases"/>
    <property type="match status" value="1"/>
</dbReference>
<evidence type="ECO:0000256" key="3">
    <source>
        <dbReference type="ARBA" id="ARBA00023054"/>
    </source>
</evidence>
<feature type="compositionally biased region" description="Acidic residues" evidence="5">
    <location>
        <begin position="47"/>
        <end position="78"/>
    </location>
</feature>
<dbReference type="InterPro" id="IPR038729">
    <property type="entry name" value="Rad50/SbcC_AAA"/>
</dbReference>
<dbReference type="GO" id="GO:0005634">
    <property type="term" value="C:nucleus"/>
    <property type="evidence" value="ECO:0007669"/>
    <property type="project" value="TreeGrafter"/>
</dbReference>
<dbReference type="PANTHER" id="PTHR45916">
    <property type="entry name" value="STRUCTURAL MAINTENANCE OF CHROMOSOMES PROTEIN 5"/>
    <property type="match status" value="1"/>
</dbReference>
<dbReference type="GO" id="GO:0016887">
    <property type="term" value="F:ATP hydrolysis activity"/>
    <property type="evidence" value="ECO:0007669"/>
    <property type="project" value="InterPro"/>
</dbReference>
<accession>A0A1M2W6Q3</accession>
<dbReference type="PANTHER" id="PTHR45916:SF1">
    <property type="entry name" value="STRUCTURAL MAINTENANCE OF CHROMOSOMES PROTEIN 5"/>
    <property type="match status" value="1"/>
</dbReference>
<feature type="coiled-coil region" evidence="4">
    <location>
        <begin position="969"/>
        <end position="996"/>
    </location>
</feature>